<name>A0A1I3FF47_9ACTN</name>
<dbReference type="SUPFAM" id="SSF143120">
    <property type="entry name" value="YefM-like"/>
    <property type="match status" value="1"/>
</dbReference>
<dbReference type="InterPro" id="IPR036165">
    <property type="entry name" value="YefM-like_sf"/>
</dbReference>
<dbReference type="InterPro" id="IPR051416">
    <property type="entry name" value="phD-YefM_TA_antitoxins"/>
</dbReference>
<dbReference type="GO" id="GO:0097351">
    <property type="term" value="F:toxin sequestering activity"/>
    <property type="evidence" value="ECO:0007669"/>
    <property type="project" value="TreeGrafter"/>
</dbReference>
<reference evidence="3" key="1">
    <citation type="submission" date="2016-10" db="EMBL/GenBank/DDBJ databases">
        <authorList>
            <person name="Varghese N."/>
            <person name="Submissions S."/>
        </authorList>
    </citation>
    <scope>NUCLEOTIDE SEQUENCE [LARGE SCALE GENOMIC DNA]</scope>
    <source>
        <strain evidence="3">CGMCC 4.2126</strain>
    </source>
</reference>
<dbReference type="NCBIfam" id="TIGR01552">
    <property type="entry name" value="phd_fam"/>
    <property type="match status" value="1"/>
</dbReference>
<dbReference type="GeneID" id="96296015"/>
<dbReference type="Gene3D" id="3.40.1620.10">
    <property type="entry name" value="YefM-like domain"/>
    <property type="match status" value="1"/>
</dbReference>
<proteinExistence type="inferred from homology"/>
<evidence type="ECO:0000256" key="1">
    <source>
        <dbReference type="ARBA" id="ARBA00009981"/>
    </source>
</evidence>
<organism evidence="2 3">
    <name type="scientific">Streptosporangium canum</name>
    <dbReference type="NCBI Taxonomy" id="324952"/>
    <lineage>
        <taxon>Bacteria</taxon>
        <taxon>Bacillati</taxon>
        <taxon>Actinomycetota</taxon>
        <taxon>Actinomycetes</taxon>
        <taxon>Streptosporangiales</taxon>
        <taxon>Streptosporangiaceae</taxon>
        <taxon>Streptosporangium</taxon>
    </lineage>
</organism>
<dbReference type="EMBL" id="FOQY01000001">
    <property type="protein sequence ID" value="SFI09551.1"/>
    <property type="molecule type" value="Genomic_DNA"/>
</dbReference>
<keyword evidence="3" id="KW-1185">Reference proteome</keyword>
<dbReference type="RefSeq" id="WP_093885092.1">
    <property type="nucleotide sequence ID" value="NZ_FOQY01000001.1"/>
</dbReference>
<protein>
    <submittedName>
        <fullName evidence="2">Prevent-host-death family protein</fullName>
    </submittedName>
</protein>
<evidence type="ECO:0000313" key="3">
    <source>
        <dbReference type="Proteomes" id="UP000199111"/>
    </source>
</evidence>
<dbReference type="Proteomes" id="UP000199111">
    <property type="component" value="Unassembled WGS sequence"/>
</dbReference>
<comment type="similarity">
    <text evidence="1">Belongs to the phD/YefM antitoxin family.</text>
</comment>
<sequence length="81" mass="8626">MSESFPGDHTVGVRDLTHGTSQVLARVKAGETLTITERGEPIAMVIPLRQPKMVMPAVGYAMSGDPTWASRADENLDGSGE</sequence>
<evidence type="ECO:0000313" key="2">
    <source>
        <dbReference type="EMBL" id="SFI09551.1"/>
    </source>
</evidence>
<dbReference type="PANTHER" id="PTHR35377">
    <property type="entry name" value="ANTITOXIN VAPB49-RELATED-RELATED"/>
    <property type="match status" value="1"/>
</dbReference>
<gene>
    <name evidence="2" type="ORF">SAMN05216275_101121</name>
</gene>
<accession>A0A1I3FF47</accession>
<dbReference type="PANTHER" id="PTHR35377:SF5">
    <property type="entry name" value="ANTITOXIN VAPB46"/>
    <property type="match status" value="1"/>
</dbReference>
<dbReference type="AlphaFoldDB" id="A0A1I3FF47"/>